<protein>
    <submittedName>
        <fullName evidence="1">Uncharacterized protein</fullName>
    </submittedName>
</protein>
<keyword evidence="2" id="KW-1185">Reference proteome</keyword>
<evidence type="ECO:0000313" key="1">
    <source>
        <dbReference type="EMBL" id="GIX78375.1"/>
    </source>
</evidence>
<dbReference type="Proteomes" id="UP001054945">
    <property type="component" value="Unassembled WGS sequence"/>
</dbReference>
<reference evidence="1 2" key="1">
    <citation type="submission" date="2021-06" db="EMBL/GenBank/DDBJ databases">
        <title>Caerostris extrusa draft genome.</title>
        <authorList>
            <person name="Kono N."/>
            <person name="Arakawa K."/>
        </authorList>
    </citation>
    <scope>NUCLEOTIDE SEQUENCE [LARGE SCALE GENOMIC DNA]</scope>
</reference>
<dbReference type="AlphaFoldDB" id="A0AAV4N281"/>
<evidence type="ECO:0000313" key="2">
    <source>
        <dbReference type="Proteomes" id="UP001054945"/>
    </source>
</evidence>
<sequence length="232" mass="26437">MAACTHRALQNVLDETIKSDNVPIAVSRFKNEPFSFPFSEFCSSPSPHPIRIPPRMARKDFSDDCWQIYRHVIRKPTSFIKRSLAEENVHRVPIPLERHPLPQCSFFFILPAFRNSGVSLRFDLHPYPMRIDPGAFLTQTEKDTTIPQPTPHVSIFQNLNDASFFTVAQLVKEIVEDIEIEHSEMALKYISDFVVTVRNSCRPRGMGGEGSLSGCSIEHILPPYTVRNTRGL</sequence>
<comment type="caution">
    <text evidence="1">The sequence shown here is derived from an EMBL/GenBank/DDBJ whole genome shotgun (WGS) entry which is preliminary data.</text>
</comment>
<gene>
    <name evidence="1" type="ORF">CEXT_48561</name>
</gene>
<name>A0AAV4N281_CAEEX</name>
<proteinExistence type="predicted"/>
<organism evidence="1 2">
    <name type="scientific">Caerostris extrusa</name>
    <name type="common">Bark spider</name>
    <name type="synonym">Caerostris bankana</name>
    <dbReference type="NCBI Taxonomy" id="172846"/>
    <lineage>
        <taxon>Eukaryota</taxon>
        <taxon>Metazoa</taxon>
        <taxon>Ecdysozoa</taxon>
        <taxon>Arthropoda</taxon>
        <taxon>Chelicerata</taxon>
        <taxon>Arachnida</taxon>
        <taxon>Araneae</taxon>
        <taxon>Araneomorphae</taxon>
        <taxon>Entelegynae</taxon>
        <taxon>Araneoidea</taxon>
        <taxon>Araneidae</taxon>
        <taxon>Caerostris</taxon>
    </lineage>
</organism>
<dbReference type="EMBL" id="BPLR01002834">
    <property type="protein sequence ID" value="GIX78375.1"/>
    <property type="molecule type" value="Genomic_DNA"/>
</dbReference>
<accession>A0AAV4N281</accession>